<keyword evidence="5" id="KW-1185">Reference proteome</keyword>
<feature type="compositionally biased region" description="Basic and acidic residues" evidence="1">
    <location>
        <begin position="28"/>
        <end position="44"/>
    </location>
</feature>
<evidence type="ECO:0000259" key="3">
    <source>
        <dbReference type="Pfam" id="PF10650"/>
    </source>
</evidence>
<feature type="region of interest" description="Disordered" evidence="1">
    <location>
        <begin position="13"/>
        <end position="118"/>
    </location>
</feature>
<evidence type="ECO:0000256" key="2">
    <source>
        <dbReference type="SAM" id="Phobius"/>
    </source>
</evidence>
<evidence type="ECO:0000256" key="1">
    <source>
        <dbReference type="SAM" id="MobiDB-lite"/>
    </source>
</evidence>
<feature type="compositionally biased region" description="Polar residues" evidence="1">
    <location>
        <begin position="51"/>
        <end position="94"/>
    </location>
</feature>
<dbReference type="PANTHER" id="PTHR21563:SF3">
    <property type="entry name" value="ZINC FINGER C3H1 DOMAIN-CONTAINING PROTEIN"/>
    <property type="match status" value="1"/>
</dbReference>
<sequence length="903" mass="100993">MAEIEELRAKAIASMNASGNSKSKPKGKPTELGKEGEVPSDEGRQRKRLRSGTSLADAQQRTTLENHNKNSQLRNKSLNPTLHGRSSSNDNLIISFSDGDDTDSNPEDSISERKVNVKGNKEEVDRFRKPLQASHLQPQILQRGIDYRRKIVPMKTSIGHPSSSLFTKAHGPYSRILGPPDDPTVENQTPVQRDDFTNKILSHKEIGHVSDVNVADDKVRSLREQIAVRENVLRLQKMSSPEIKDVIALSDGLCSDSSLKLEAKGPTMTNPFGSSINKEDKRLKHDEQSSTKVRSDHLSPAQQPLRKSTAQTDGQPLETSCHLGVMNMIGSRQLADGPALDENNAVDERYGGINENFYVSSMASNLAGGTLCNNQALSSQKEVSLDSFNVINFNNPYQLMSQEQSKTDREGILHLEELHDKELEEAQEFRRQCELKEMHALKTYRKAREALIAANNRCSFLYKKREMLSAIASKWSSCREKNSKTSTNLLPEVGYKFSSEFINGPILISNLKKTGDDLTSGLADKQDPNNKTCSKLGTKSSLKSASKSYNTDGTVAKPIETVAGDEKSSAHLQMIADVPSQLLQERQKIVEGTVKSFLFCSEIPGRYCNQVTERIIQSDVDDLCLKDISISINPEDDSSYPKLTAIVCNHFKLLPPELSISHKDLTDVRAKHNMLLSSLPIMGSHNVDFSLDLFWPLCMFELRGKCNDDECPWQHLKGQNRQKTNPVVSANLSSGAYLLQVSMHLSRHTVIQSVLASCTQQYWDIAFCASLSLPLSVRRVLPSYIPFSCAGDVHPANEDNWNRPSLYFSCEADTTKKLKQGLSDPEQTLEMALDLLNKKMSSMPLKKKALSLLARALEADQITILWIVYLHIYYRKEKSVGKDDMFSYAVFWILLFSIILWEP</sequence>
<keyword evidence="2" id="KW-0812">Transmembrane</keyword>
<dbReference type="AlphaFoldDB" id="A0A7I8IC45"/>
<feature type="compositionally biased region" description="Polar residues" evidence="1">
    <location>
        <begin position="267"/>
        <end position="276"/>
    </location>
</feature>
<dbReference type="PANTHER" id="PTHR21563">
    <property type="entry name" value="ZINC FINGER C3H1 DOMAIN-CONTAINING PROTEIN"/>
    <property type="match status" value="1"/>
</dbReference>
<dbReference type="Proteomes" id="UP001189122">
    <property type="component" value="Unassembled WGS sequence"/>
</dbReference>
<evidence type="ECO:0000313" key="5">
    <source>
        <dbReference type="Proteomes" id="UP001189122"/>
    </source>
</evidence>
<evidence type="ECO:0000313" key="4">
    <source>
        <dbReference type="EMBL" id="CAA2615168.1"/>
    </source>
</evidence>
<dbReference type="InterPro" id="IPR039278">
    <property type="entry name" value="Red1"/>
</dbReference>
<accession>A0A7I8IC45</accession>
<feature type="transmembrane region" description="Helical" evidence="2">
    <location>
        <begin position="852"/>
        <end position="873"/>
    </location>
</feature>
<proteinExistence type="predicted"/>
<dbReference type="InterPro" id="IPR019607">
    <property type="entry name" value="Putative_zinc-finger_domain"/>
</dbReference>
<organism evidence="4">
    <name type="scientific">Spirodela intermedia</name>
    <name type="common">Intermediate duckweed</name>
    <dbReference type="NCBI Taxonomy" id="51605"/>
    <lineage>
        <taxon>Eukaryota</taxon>
        <taxon>Viridiplantae</taxon>
        <taxon>Streptophyta</taxon>
        <taxon>Embryophyta</taxon>
        <taxon>Tracheophyta</taxon>
        <taxon>Spermatophyta</taxon>
        <taxon>Magnoliopsida</taxon>
        <taxon>Liliopsida</taxon>
        <taxon>Araceae</taxon>
        <taxon>Lemnoideae</taxon>
        <taxon>Spirodela</taxon>
    </lineage>
</organism>
<feature type="transmembrane region" description="Helical" evidence="2">
    <location>
        <begin position="885"/>
        <end position="901"/>
    </location>
</feature>
<dbReference type="EMBL" id="CACRZD030000001">
    <property type="protein sequence ID" value="CAA6654934.1"/>
    <property type="molecule type" value="Genomic_DNA"/>
</dbReference>
<feature type="domain" description="Putative zinc-finger" evidence="3">
    <location>
        <begin position="697"/>
        <end position="717"/>
    </location>
</feature>
<gene>
    <name evidence="4" type="ORF">SI7747_01001524</name>
</gene>
<dbReference type="GO" id="GO:0000178">
    <property type="term" value="C:exosome (RNase complex)"/>
    <property type="evidence" value="ECO:0007669"/>
    <property type="project" value="TreeGrafter"/>
</dbReference>
<dbReference type="Pfam" id="PF10650">
    <property type="entry name" value="zf-C3H1"/>
    <property type="match status" value="1"/>
</dbReference>
<keyword evidence="2" id="KW-0472">Membrane</keyword>
<feature type="compositionally biased region" description="Basic and acidic residues" evidence="1">
    <location>
        <begin position="277"/>
        <end position="297"/>
    </location>
</feature>
<dbReference type="EMBL" id="LR743588">
    <property type="protein sequence ID" value="CAA2615168.1"/>
    <property type="molecule type" value="Genomic_DNA"/>
</dbReference>
<protein>
    <recommendedName>
        <fullName evidence="3">Putative zinc-finger domain-containing protein</fullName>
    </recommendedName>
</protein>
<dbReference type="GO" id="GO:0005634">
    <property type="term" value="C:nucleus"/>
    <property type="evidence" value="ECO:0007669"/>
    <property type="project" value="TreeGrafter"/>
</dbReference>
<reference evidence="4 5" key="1">
    <citation type="submission" date="2019-12" db="EMBL/GenBank/DDBJ databases">
        <authorList>
            <person name="Scholz U."/>
            <person name="Mascher M."/>
            <person name="Fiebig A."/>
        </authorList>
    </citation>
    <scope>NUCLEOTIDE SEQUENCE</scope>
</reference>
<feature type="region of interest" description="Disordered" evidence="1">
    <location>
        <begin position="262"/>
        <end position="316"/>
    </location>
</feature>
<name>A0A7I8IC45_SPIIN</name>
<keyword evidence="2" id="KW-1133">Transmembrane helix</keyword>
<feature type="compositionally biased region" description="Polar residues" evidence="1">
    <location>
        <begin position="300"/>
        <end position="316"/>
    </location>
</feature>